<evidence type="ECO:0000313" key="3">
    <source>
        <dbReference type="EMBL" id="CAI9781967.1"/>
    </source>
</evidence>
<feature type="compositionally biased region" description="Pro residues" evidence="1">
    <location>
        <begin position="187"/>
        <end position="215"/>
    </location>
</feature>
<dbReference type="AlphaFoldDB" id="A0AAD2A5Q8"/>
<evidence type="ECO:0000256" key="1">
    <source>
        <dbReference type="SAM" id="MobiDB-lite"/>
    </source>
</evidence>
<feature type="chain" id="PRO_5042224513" evidence="2">
    <location>
        <begin position="22"/>
        <end position="271"/>
    </location>
</feature>
<gene>
    <name evidence="3" type="ORF">FPE_LOCUS29397</name>
</gene>
<dbReference type="Proteomes" id="UP000834106">
    <property type="component" value="Chromosome 18"/>
</dbReference>
<name>A0AAD2A5Q8_9LAMI</name>
<proteinExistence type="predicted"/>
<reference evidence="3" key="1">
    <citation type="submission" date="2023-05" db="EMBL/GenBank/DDBJ databases">
        <authorList>
            <person name="Huff M."/>
        </authorList>
    </citation>
    <scope>NUCLEOTIDE SEQUENCE</scope>
</reference>
<sequence length="271" mass="30663">MWVHSLICSLFFAFVVHFCYAHNKKIEVSGIVECADCKGSNIKPSQVFSGLYVTIDCMLKNGEVKRRGEGKVDGNGKFKALLHEGILHEGKFKGKCYAQLQSGSAACPAYNGIEDSRIVVFKSKTDGKYILKPKGILKFSSVFCTSDFLWPFFDPISYWKWKKHLLWNYFGQPWFLPPFPPVIPTPPLPSVDQPKPQPPAMPPLSPAPQPTPPPSATYTSPVKPLLPWFPYHKTPVYQSPPTPIPTNNPAVFKKPCLRKNRWFRPPNWCKN</sequence>
<evidence type="ECO:0000313" key="4">
    <source>
        <dbReference type="Proteomes" id="UP000834106"/>
    </source>
</evidence>
<keyword evidence="2" id="KW-0732">Signal</keyword>
<dbReference type="Pfam" id="PF01190">
    <property type="entry name" value="Pollen_Ole_e_1"/>
    <property type="match status" value="1"/>
</dbReference>
<dbReference type="PANTHER" id="PTHR33935">
    <property type="entry name" value="OS10G0148100 PROTEIN"/>
    <property type="match status" value="1"/>
</dbReference>
<protein>
    <submittedName>
        <fullName evidence="3">Uncharacterized protein</fullName>
    </submittedName>
</protein>
<feature type="region of interest" description="Disordered" evidence="1">
    <location>
        <begin position="187"/>
        <end position="218"/>
    </location>
</feature>
<dbReference type="PANTHER" id="PTHR33935:SF22">
    <property type="entry name" value="OS10G0149400 PROTEIN"/>
    <property type="match status" value="1"/>
</dbReference>
<evidence type="ECO:0000256" key="2">
    <source>
        <dbReference type="SAM" id="SignalP"/>
    </source>
</evidence>
<feature type="signal peptide" evidence="2">
    <location>
        <begin position="1"/>
        <end position="21"/>
    </location>
</feature>
<dbReference type="EMBL" id="OU503053">
    <property type="protein sequence ID" value="CAI9781967.1"/>
    <property type="molecule type" value="Genomic_DNA"/>
</dbReference>
<accession>A0AAD2A5Q8</accession>
<keyword evidence="4" id="KW-1185">Reference proteome</keyword>
<organism evidence="3 4">
    <name type="scientific">Fraxinus pennsylvanica</name>
    <dbReference type="NCBI Taxonomy" id="56036"/>
    <lineage>
        <taxon>Eukaryota</taxon>
        <taxon>Viridiplantae</taxon>
        <taxon>Streptophyta</taxon>
        <taxon>Embryophyta</taxon>
        <taxon>Tracheophyta</taxon>
        <taxon>Spermatophyta</taxon>
        <taxon>Magnoliopsida</taxon>
        <taxon>eudicotyledons</taxon>
        <taxon>Gunneridae</taxon>
        <taxon>Pentapetalae</taxon>
        <taxon>asterids</taxon>
        <taxon>lamiids</taxon>
        <taxon>Lamiales</taxon>
        <taxon>Oleaceae</taxon>
        <taxon>Oleeae</taxon>
        <taxon>Fraxinus</taxon>
    </lineage>
</organism>